<reference evidence="1" key="1">
    <citation type="submission" date="2023-04" db="EMBL/GenBank/DDBJ databases">
        <title>Ambrosiozyma monospora NBRC 10751.</title>
        <authorList>
            <person name="Ichikawa N."/>
            <person name="Sato H."/>
            <person name="Tonouchi N."/>
        </authorList>
    </citation>
    <scope>NUCLEOTIDE SEQUENCE</scope>
    <source>
        <strain evidence="1">NBRC 10751</strain>
    </source>
</reference>
<evidence type="ECO:0000313" key="1">
    <source>
        <dbReference type="EMBL" id="GME77682.1"/>
    </source>
</evidence>
<organism evidence="1 2">
    <name type="scientific">Ambrosiozyma monospora</name>
    <name type="common">Yeast</name>
    <name type="synonym">Endomycopsis monosporus</name>
    <dbReference type="NCBI Taxonomy" id="43982"/>
    <lineage>
        <taxon>Eukaryota</taxon>
        <taxon>Fungi</taxon>
        <taxon>Dikarya</taxon>
        <taxon>Ascomycota</taxon>
        <taxon>Saccharomycotina</taxon>
        <taxon>Pichiomycetes</taxon>
        <taxon>Pichiales</taxon>
        <taxon>Pichiaceae</taxon>
        <taxon>Ambrosiozyma</taxon>
    </lineage>
</organism>
<gene>
    <name evidence="1" type="ORF">Amon02_000312400</name>
</gene>
<accession>A0ACB5SZE4</accession>
<dbReference type="EMBL" id="BSXS01001936">
    <property type="protein sequence ID" value="GME77682.1"/>
    <property type="molecule type" value="Genomic_DNA"/>
</dbReference>
<protein>
    <submittedName>
        <fullName evidence="1">Unnamed protein product</fullName>
    </submittedName>
</protein>
<proteinExistence type="predicted"/>
<name>A0ACB5SZE4_AMBMO</name>
<evidence type="ECO:0000313" key="2">
    <source>
        <dbReference type="Proteomes" id="UP001165064"/>
    </source>
</evidence>
<comment type="caution">
    <text evidence="1">The sequence shown here is derived from an EMBL/GenBank/DDBJ whole genome shotgun (WGS) entry which is preliminary data.</text>
</comment>
<keyword evidence="2" id="KW-1185">Reference proteome</keyword>
<dbReference type="Proteomes" id="UP001165064">
    <property type="component" value="Unassembled WGS sequence"/>
</dbReference>
<sequence>MTVLWTPEEDELLYVITESRGVYDFEVVARAFNGKTPDDCKDRYWVLMNEEFDIIEGKKEWNEIDGFK</sequence>